<dbReference type="EMBL" id="PJMY01000003">
    <property type="protein sequence ID" value="PKV97784.1"/>
    <property type="molecule type" value="Genomic_DNA"/>
</dbReference>
<sequence>MERSSPSEPATHVSPTRHHHHSRTAPATDPAALEHSAFPATDRNRHRTEPSSRGERQPEIIDQASAGAHHPISHLRFAHTRSLPRQNRTCRRTEPNSHVSQPPTHHPHSITTTTAPQRPPTRLLWNRPHFPPPTGIGTERNRVHAVNASPRSSTTSQQAHITNQQRVRGHVLGSEVSAGAHHEPPVPTTTAHSAARPSLLHRSVPLLDTRAFPQARGGAPGVRDVFRDQPVHLPDGHLLPTRRLRTAAPPPADQARPRTNRRSHPPARNRPALPTRSVTRREP</sequence>
<proteinExistence type="predicted"/>
<feature type="region of interest" description="Disordered" evidence="1">
    <location>
        <begin position="212"/>
        <end position="283"/>
    </location>
</feature>
<organism evidence="2 3">
    <name type="scientific">Amycolatopsis echigonensis</name>
    <dbReference type="NCBI Taxonomy" id="2576905"/>
    <lineage>
        <taxon>Bacteria</taxon>
        <taxon>Bacillati</taxon>
        <taxon>Actinomycetota</taxon>
        <taxon>Actinomycetes</taxon>
        <taxon>Pseudonocardiales</taxon>
        <taxon>Pseudonocardiaceae</taxon>
        <taxon>Amycolatopsis</taxon>
    </lineage>
</organism>
<feature type="compositionally biased region" description="Basic and acidic residues" evidence="1">
    <location>
        <begin position="47"/>
        <end position="59"/>
    </location>
</feature>
<protein>
    <submittedName>
        <fullName evidence="2">Uncharacterized protein</fullName>
    </submittedName>
</protein>
<gene>
    <name evidence="2" type="ORF">ATK30_8784</name>
</gene>
<feature type="compositionally biased region" description="Basic residues" evidence="1">
    <location>
        <begin position="258"/>
        <end position="267"/>
    </location>
</feature>
<evidence type="ECO:0000313" key="2">
    <source>
        <dbReference type="EMBL" id="PKV97784.1"/>
    </source>
</evidence>
<reference evidence="2 3" key="1">
    <citation type="submission" date="2017-12" db="EMBL/GenBank/DDBJ databases">
        <title>Sequencing the genomes of 1000 Actinobacteria strains.</title>
        <authorList>
            <person name="Klenk H.-P."/>
        </authorList>
    </citation>
    <scope>NUCLEOTIDE SEQUENCE [LARGE SCALE GENOMIC DNA]</scope>
    <source>
        <strain evidence="2 3">DSM 45165</strain>
    </source>
</reference>
<name>A0A2N3WVB3_9PSEU</name>
<evidence type="ECO:0000256" key="1">
    <source>
        <dbReference type="SAM" id="MobiDB-lite"/>
    </source>
</evidence>
<dbReference type="Proteomes" id="UP000233750">
    <property type="component" value="Unassembled WGS sequence"/>
</dbReference>
<feature type="region of interest" description="Disordered" evidence="1">
    <location>
        <begin position="177"/>
        <end position="197"/>
    </location>
</feature>
<feature type="region of interest" description="Disordered" evidence="1">
    <location>
        <begin position="1"/>
        <end position="141"/>
    </location>
</feature>
<feature type="compositionally biased region" description="Low complexity" evidence="1">
    <location>
        <begin position="109"/>
        <end position="122"/>
    </location>
</feature>
<comment type="caution">
    <text evidence="2">The sequence shown here is derived from an EMBL/GenBank/DDBJ whole genome shotgun (WGS) entry which is preliminary data.</text>
</comment>
<accession>A0A2N3WVB3</accession>
<keyword evidence="3" id="KW-1185">Reference proteome</keyword>
<evidence type="ECO:0000313" key="3">
    <source>
        <dbReference type="Proteomes" id="UP000233750"/>
    </source>
</evidence>
<dbReference type="AlphaFoldDB" id="A0A2N3WVB3"/>